<gene>
    <name evidence="1" type="ORF">L1987_20699</name>
</gene>
<proteinExistence type="predicted"/>
<dbReference type="Proteomes" id="UP001056120">
    <property type="component" value="Linkage Group LG07"/>
</dbReference>
<keyword evidence="2" id="KW-1185">Reference proteome</keyword>
<organism evidence="1 2">
    <name type="scientific">Smallanthus sonchifolius</name>
    <dbReference type="NCBI Taxonomy" id="185202"/>
    <lineage>
        <taxon>Eukaryota</taxon>
        <taxon>Viridiplantae</taxon>
        <taxon>Streptophyta</taxon>
        <taxon>Embryophyta</taxon>
        <taxon>Tracheophyta</taxon>
        <taxon>Spermatophyta</taxon>
        <taxon>Magnoliopsida</taxon>
        <taxon>eudicotyledons</taxon>
        <taxon>Gunneridae</taxon>
        <taxon>Pentapetalae</taxon>
        <taxon>asterids</taxon>
        <taxon>campanulids</taxon>
        <taxon>Asterales</taxon>
        <taxon>Asteraceae</taxon>
        <taxon>Asteroideae</taxon>
        <taxon>Heliantheae alliance</taxon>
        <taxon>Millerieae</taxon>
        <taxon>Smallanthus</taxon>
    </lineage>
</organism>
<protein>
    <submittedName>
        <fullName evidence="1">Uncharacterized protein</fullName>
    </submittedName>
</protein>
<evidence type="ECO:0000313" key="2">
    <source>
        <dbReference type="Proteomes" id="UP001056120"/>
    </source>
</evidence>
<name>A0ACB9IU15_9ASTR</name>
<evidence type="ECO:0000313" key="1">
    <source>
        <dbReference type="EMBL" id="KAI3810985.1"/>
    </source>
</evidence>
<reference evidence="1 2" key="2">
    <citation type="journal article" date="2022" name="Mol. Ecol. Resour.">
        <title>The genomes of chicory, endive, great burdock and yacon provide insights into Asteraceae paleo-polyploidization history and plant inulin production.</title>
        <authorList>
            <person name="Fan W."/>
            <person name="Wang S."/>
            <person name="Wang H."/>
            <person name="Wang A."/>
            <person name="Jiang F."/>
            <person name="Liu H."/>
            <person name="Zhao H."/>
            <person name="Xu D."/>
            <person name="Zhang Y."/>
        </authorList>
    </citation>
    <scope>NUCLEOTIDE SEQUENCE [LARGE SCALE GENOMIC DNA]</scope>
    <source>
        <strain evidence="2">cv. Yunnan</strain>
        <tissue evidence="1">Leaves</tissue>
    </source>
</reference>
<comment type="caution">
    <text evidence="1">The sequence shown here is derived from an EMBL/GenBank/DDBJ whole genome shotgun (WGS) entry which is preliminary data.</text>
</comment>
<reference evidence="2" key="1">
    <citation type="journal article" date="2022" name="Mol. Ecol. Resour.">
        <title>The genomes of chicory, endive, great burdock and yacon provide insights into Asteraceae palaeo-polyploidization history and plant inulin production.</title>
        <authorList>
            <person name="Fan W."/>
            <person name="Wang S."/>
            <person name="Wang H."/>
            <person name="Wang A."/>
            <person name="Jiang F."/>
            <person name="Liu H."/>
            <person name="Zhao H."/>
            <person name="Xu D."/>
            <person name="Zhang Y."/>
        </authorList>
    </citation>
    <scope>NUCLEOTIDE SEQUENCE [LARGE SCALE GENOMIC DNA]</scope>
    <source>
        <strain evidence="2">cv. Yunnan</strain>
    </source>
</reference>
<accession>A0ACB9IU15</accession>
<dbReference type="EMBL" id="CM042024">
    <property type="protein sequence ID" value="KAI3810985.1"/>
    <property type="molecule type" value="Genomic_DNA"/>
</dbReference>
<sequence length="126" mass="14071">MSSSDSEYESTSETLLGYTPYFPQSEQITVGTSKLQNVKFVKGQTEIGSSIKEKEKDIDYRVSFRRPSIDPPFVAESSLVATSNDVAQNTVSNFDTDAEEDTEQNIPIDDDTEDVHNDTPEPLVER</sequence>